<keyword evidence="4" id="KW-1185">Reference proteome</keyword>
<feature type="non-terminal residue" evidence="3">
    <location>
        <position position="93"/>
    </location>
</feature>
<proteinExistence type="predicted"/>
<comment type="caution">
    <text evidence="3">The sequence shown here is derived from an EMBL/GenBank/DDBJ whole genome shotgun (WGS) entry which is preliminary data.</text>
</comment>
<evidence type="ECO:0000256" key="2">
    <source>
        <dbReference type="SAM" id="SignalP"/>
    </source>
</evidence>
<feature type="chain" id="PRO_5046698862" description="Secreted protein" evidence="2">
    <location>
        <begin position="27"/>
        <end position="93"/>
    </location>
</feature>
<dbReference type="Proteomes" id="UP001451303">
    <property type="component" value="Unassembled WGS sequence"/>
</dbReference>
<evidence type="ECO:0000313" key="4">
    <source>
        <dbReference type="Proteomes" id="UP001451303"/>
    </source>
</evidence>
<sequence>MDSGKSMCKFHVSLVMVPVIIHVVTGAQPRPRTLTNESSGNGNGSNLTSPSCTEIEIERLHASRVSWCWLVMPWPDRPAEQQGAWNLPKVPAS</sequence>
<name>A0ABR3DBV1_NEUIN</name>
<evidence type="ECO:0000256" key="1">
    <source>
        <dbReference type="SAM" id="MobiDB-lite"/>
    </source>
</evidence>
<evidence type="ECO:0000313" key="3">
    <source>
        <dbReference type="EMBL" id="KAL0470156.1"/>
    </source>
</evidence>
<reference evidence="3 4" key="1">
    <citation type="submission" date="2023-09" db="EMBL/GenBank/DDBJ databases">
        <title>Multi-omics analysis of a traditional fermented food reveals byproduct-associated fungal strains for waste-to-food upcycling.</title>
        <authorList>
            <consortium name="Lawrence Berkeley National Laboratory"/>
            <person name="Rekdal V.M."/>
            <person name="Villalobos-Escobedo J.M."/>
            <person name="Rodriguez-Valeron N."/>
            <person name="Garcia M.O."/>
            <person name="Vasquez D.P."/>
            <person name="Damayanti I."/>
            <person name="Sorensen P.M."/>
            <person name="Baidoo E.E."/>
            <person name="De Carvalho A.C."/>
            <person name="Riley R."/>
            <person name="Lipzen A."/>
            <person name="He G."/>
            <person name="Yan M."/>
            <person name="Haridas S."/>
            <person name="Daum C."/>
            <person name="Yoshinaga Y."/>
            <person name="Ng V."/>
            <person name="Grigoriev I.V."/>
            <person name="Munk R."/>
            <person name="Nuraida L."/>
            <person name="Wijaya C.H."/>
            <person name="Morales P.-C."/>
            <person name="Keasling J.D."/>
        </authorList>
    </citation>
    <scope>NUCLEOTIDE SEQUENCE [LARGE SCALE GENOMIC DNA]</scope>
    <source>
        <strain evidence="3 4">FGSC 2613</strain>
    </source>
</reference>
<accession>A0ABR3DBV1</accession>
<feature type="region of interest" description="Disordered" evidence="1">
    <location>
        <begin position="28"/>
        <end position="50"/>
    </location>
</feature>
<dbReference type="EMBL" id="JAVLET010000004">
    <property type="protein sequence ID" value="KAL0470156.1"/>
    <property type="molecule type" value="Genomic_DNA"/>
</dbReference>
<protein>
    <recommendedName>
        <fullName evidence="5">Secreted protein</fullName>
    </recommendedName>
</protein>
<organism evidence="3 4">
    <name type="scientific">Neurospora intermedia</name>
    <dbReference type="NCBI Taxonomy" id="5142"/>
    <lineage>
        <taxon>Eukaryota</taxon>
        <taxon>Fungi</taxon>
        <taxon>Dikarya</taxon>
        <taxon>Ascomycota</taxon>
        <taxon>Pezizomycotina</taxon>
        <taxon>Sordariomycetes</taxon>
        <taxon>Sordariomycetidae</taxon>
        <taxon>Sordariales</taxon>
        <taxon>Sordariaceae</taxon>
        <taxon>Neurospora</taxon>
    </lineage>
</organism>
<evidence type="ECO:0008006" key="5">
    <source>
        <dbReference type="Google" id="ProtNLM"/>
    </source>
</evidence>
<feature type="signal peptide" evidence="2">
    <location>
        <begin position="1"/>
        <end position="26"/>
    </location>
</feature>
<keyword evidence="2" id="KW-0732">Signal</keyword>
<gene>
    <name evidence="3" type="ORF">QR685DRAFT_522913</name>
</gene>